<feature type="chain" id="PRO_5011778686" evidence="1">
    <location>
        <begin position="20"/>
        <end position="260"/>
    </location>
</feature>
<keyword evidence="1" id="KW-0732">Signal</keyword>
<evidence type="ECO:0000256" key="1">
    <source>
        <dbReference type="SAM" id="SignalP"/>
    </source>
</evidence>
<protein>
    <submittedName>
        <fullName evidence="2">Uncharacterized protein</fullName>
    </submittedName>
</protein>
<dbReference type="OrthoDB" id="7651719at2"/>
<evidence type="ECO:0000313" key="2">
    <source>
        <dbReference type="EMBL" id="SFE66323.1"/>
    </source>
</evidence>
<evidence type="ECO:0000313" key="3">
    <source>
        <dbReference type="Proteomes" id="UP000198977"/>
    </source>
</evidence>
<name>A0A1I2CES7_9RHOB</name>
<keyword evidence="3" id="KW-1185">Reference proteome</keyword>
<dbReference type="AlphaFoldDB" id="A0A1I2CES7"/>
<dbReference type="EMBL" id="FOMW01000009">
    <property type="protein sequence ID" value="SFE66323.1"/>
    <property type="molecule type" value="Genomic_DNA"/>
</dbReference>
<gene>
    <name evidence="2" type="ORF">SAMN04488523_10987</name>
</gene>
<feature type="signal peptide" evidence="1">
    <location>
        <begin position="1"/>
        <end position="19"/>
    </location>
</feature>
<reference evidence="2 3" key="1">
    <citation type="submission" date="2016-10" db="EMBL/GenBank/DDBJ databases">
        <authorList>
            <person name="de Groot N.N."/>
        </authorList>
    </citation>
    <scope>NUCLEOTIDE SEQUENCE [LARGE SCALE GENOMIC DNA]</scope>
    <source>
        <strain evidence="2 3">DSM 11443</strain>
    </source>
</reference>
<organism evidence="2 3">
    <name type="scientific">Sulfitobacter brevis</name>
    <dbReference type="NCBI Taxonomy" id="74348"/>
    <lineage>
        <taxon>Bacteria</taxon>
        <taxon>Pseudomonadati</taxon>
        <taxon>Pseudomonadota</taxon>
        <taxon>Alphaproteobacteria</taxon>
        <taxon>Rhodobacterales</taxon>
        <taxon>Roseobacteraceae</taxon>
        <taxon>Sulfitobacter</taxon>
    </lineage>
</organism>
<dbReference type="Proteomes" id="UP000198977">
    <property type="component" value="Unassembled WGS sequence"/>
</dbReference>
<dbReference type="RefSeq" id="WP_093924338.1">
    <property type="nucleotide sequence ID" value="NZ_FOMW01000009.1"/>
</dbReference>
<sequence length="260" mass="27291">MLRLILSIPFAVIAVQAQADQCRALVNGDEIVVEAENFQTFAEEVKTREKLLNWPNRTWNRTLGTPVACNSGVLYDYLATTVPDNDINGYCLTETADYGYFLVPGERNFRGLCKTTFCEKVNTTKDQGIGIAASMTQTIAQNARTAGLNAIKHGSGAMILSGTASSVSASLGTASSTAVTALSTPAVLGAAAVSVVAVGGAVYMCSGDEAIPASAAEILPESVPVTEPVETPVEEYIEVPEPSSAADIETELPPINDVIE</sequence>
<proteinExistence type="predicted"/>
<accession>A0A1I2CES7</accession>